<comment type="caution">
    <text evidence="4">The sequence shown here is derived from an EMBL/GenBank/DDBJ whole genome shotgun (WGS) entry which is preliminary data.</text>
</comment>
<evidence type="ECO:0000313" key="5">
    <source>
        <dbReference type="Proteomes" id="UP001524460"/>
    </source>
</evidence>
<feature type="signal peptide" evidence="2">
    <location>
        <begin position="1"/>
        <end position="23"/>
    </location>
</feature>
<dbReference type="PANTHER" id="PTHR22946">
    <property type="entry name" value="DIENELACTONE HYDROLASE DOMAIN-CONTAINING PROTEIN-RELATED"/>
    <property type="match status" value="1"/>
</dbReference>
<dbReference type="EMBL" id="JANEYT010000148">
    <property type="protein sequence ID" value="MCQ1061343.1"/>
    <property type="molecule type" value="Genomic_DNA"/>
</dbReference>
<evidence type="ECO:0000256" key="2">
    <source>
        <dbReference type="SAM" id="SignalP"/>
    </source>
</evidence>
<dbReference type="InterPro" id="IPR050261">
    <property type="entry name" value="FrsA_esterase"/>
</dbReference>
<dbReference type="GO" id="GO:0016787">
    <property type="term" value="F:hydrolase activity"/>
    <property type="evidence" value="ECO:0007669"/>
    <property type="project" value="UniProtKB-KW"/>
</dbReference>
<protein>
    <submittedName>
        <fullName evidence="4">Dienelactone hydrolase family protein</fullName>
    </submittedName>
</protein>
<dbReference type="Pfam" id="PF01738">
    <property type="entry name" value="DLH"/>
    <property type="match status" value="1"/>
</dbReference>
<dbReference type="Gene3D" id="3.40.50.1820">
    <property type="entry name" value="alpha/beta hydrolase"/>
    <property type="match status" value="1"/>
</dbReference>
<accession>A0ABT1N9C7</accession>
<evidence type="ECO:0000259" key="3">
    <source>
        <dbReference type="Pfam" id="PF01738"/>
    </source>
</evidence>
<organism evidence="4 5">
    <name type="scientific">Photobacterium pectinilyticum</name>
    <dbReference type="NCBI Taxonomy" id="2906793"/>
    <lineage>
        <taxon>Bacteria</taxon>
        <taxon>Pseudomonadati</taxon>
        <taxon>Pseudomonadota</taxon>
        <taxon>Gammaproteobacteria</taxon>
        <taxon>Vibrionales</taxon>
        <taxon>Vibrionaceae</taxon>
        <taxon>Photobacterium</taxon>
    </lineage>
</organism>
<keyword evidence="1 4" id="KW-0378">Hydrolase</keyword>
<dbReference type="RefSeq" id="WP_255045459.1">
    <property type="nucleotide sequence ID" value="NZ_JANEYT010000148.1"/>
</dbReference>
<dbReference type="InterPro" id="IPR029058">
    <property type="entry name" value="AB_hydrolase_fold"/>
</dbReference>
<dbReference type="SUPFAM" id="SSF53474">
    <property type="entry name" value="alpha/beta-Hydrolases"/>
    <property type="match status" value="1"/>
</dbReference>
<dbReference type="Proteomes" id="UP001524460">
    <property type="component" value="Unassembled WGS sequence"/>
</dbReference>
<dbReference type="PANTHER" id="PTHR22946:SF9">
    <property type="entry name" value="POLYKETIDE TRANSFERASE AF380"/>
    <property type="match status" value="1"/>
</dbReference>
<evidence type="ECO:0000256" key="1">
    <source>
        <dbReference type="ARBA" id="ARBA00022801"/>
    </source>
</evidence>
<keyword evidence="2" id="KW-0732">Signal</keyword>
<dbReference type="InterPro" id="IPR002925">
    <property type="entry name" value="Dienelactn_hydro"/>
</dbReference>
<sequence length="284" mass="31461">MTPTNNFLTVGLVCFSISTGALANNYGQNIQIPMKDKGIFWDSDIYLEATLYKPEGDGPFPTVIFNHGSTGGNKAFEKQTVNPWGFGEYLVNKNIALIIPMRRGRGNSAGGYKEQYTCDPKGINDGFDYALQSLDASYRFVLDQSWADKEKLMLAGNSRGGILSLSYASEHPNAFTGVINFSGGWVDDACNTNGDSPNIPIFESAGHKLSAPTLFIYGRNDPFYSDKTIEKFAKSYEDAGGKLEFKFYQLGAGVAGHDVFYKYYHLWSNVVDQYLVDTHMDVNQ</sequence>
<proteinExistence type="predicted"/>
<name>A0ABT1N9C7_9GAMM</name>
<keyword evidence="5" id="KW-1185">Reference proteome</keyword>
<evidence type="ECO:0000313" key="4">
    <source>
        <dbReference type="EMBL" id="MCQ1061343.1"/>
    </source>
</evidence>
<feature type="domain" description="Dienelactone hydrolase" evidence="3">
    <location>
        <begin position="128"/>
        <end position="249"/>
    </location>
</feature>
<reference evidence="4 5" key="1">
    <citation type="submission" date="2022-07" db="EMBL/GenBank/DDBJ databases">
        <title>Photobacterium pectinilyticum sp. nov., a marine bacterium isolated from surface seawater of Qingdao offshore.</title>
        <authorList>
            <person name="Wang X."/>
        </authorList>
    </citation>
    <scope>NUCLEOTIDE SEQUENCE [LARGE SCALE GENOMIC DNA]</scope>
    <source>
        <strain evidence="4 5">ZSDE20</strain>
    </source>
</reference>
<feature type="chain" id="PRO_5047214884" evidence="2">
    <location>
        <begin position="24"/>
        <end position="284"/>
    </location>
</feature>
<gene>
    <name evidence="4" type="ORF">NHN17_25325</name>
</gene>